<gene>
    <name evidence="12" type="primary">NMUR4</name>
    <name evidence="11" type="synonym">MLNRb</name>
</gene>
<dbReference type="Pfam" id="PF00001">
    <property type="entry name" value="7tm_1"/>
    <property type="match status" value="1"/>
</dbReference>
<protein>
    <submittedName>
        <fullName evidence="11">Motilin receptor b</fullName>
    </submittedName>
    <submittedName>
        <fullName evidence="12">Neuromedin U receptor 5</fullName>
    </submittedName>
</protein>
<proteinExistence type="evidence at transcript level"/>
<feature type="transmembrane region" description="Helical" evidence="9">
    <location>
        <begin position="144"/>
        <end position="168"/>
    </location>
</feature>
<comment type="subcellular location">
    <subcellularLocation>
        <location evidence="1">Membrane</location>
        <topology evidence="1">Multi-pass membrane protein</topology>
    </subcellularLocation>
</comment>
<dbReference type="PROSITE" id="PS00237">
    <property type="entry name" value="G_PROTEIN_RECEP_F1_1"/>
    <property type="match status" value="1"/>
</dbReference>
<feature type="transmembrane region" description="Helical" evidence="9">
    <location>
        <begin position="103"/>
        <end position="123"/>
    </location>
</feature>
<dbReference type="InterPro" id="IPR017452">
    <property type="entry name" value="GPCR_Rhodpsn_7TM"/>
</dbReference>
<evidence type="ECO:0000313" key="11">
    <source>
        <dbReference type="EMBL" id="ALG00021.1"/>
    </source>
</evidence>
<evidence type="ECO:0000256" key="7">
    <source>
        <dbReference type="ARBA" id="ARBA00023224"/>
    </source>
</evidence>
<dbReference type="PROSITE" id="PS50262">
    <property type="entry name" value="G_PROTEIN_RECEP_F1_2"/>
    <property type="match status" value="1"/>
</dbReference>
<evidence type="ECO:0000256" key="4">
    <source>
        <dbReference type="ARBA" id="ARBA00023040"/>
    </source>
</evidence>
<dbReference type="AlphaFoldDB" id="S4RSX8"/>
<comment type="similarity">
    <text evidence="8">Belongs to the G-protein coupled receptor 1 family.</text>
</comment>
<dbReference type="EMBL" id="KT261591">
    <property type="protein sequence ID" value="ALG00039.1"/>
    <property type="molecule type" value="mRNA"/>
</dbReference>
<evidence type="ECO:0000259" key="10">
    <source>
        <dbReference type="PROSITE" id="PS50262"/>
    </source>
</evidence>
<evidence type="ECO:0000256" key="5">
    <source>
        <dbReference type="ARBA" id="ARBA00023136"/>
    </source>
</evidence>
<dbReference type="OMA" id="MCEMTEL"/>
<feature type="transmembrane region" description="Helical" evidence="9">
    <location>
        <begin position="59"/>
        <end position="83"/>
    </location>
</feature>
<feature type="domain" description="G-protein coupled receptors family 1 profile" evidence="10">
    <location>
        <begin position="37"/>
        <end position="237"/>
    </location>
</feature>
<reference evidence="11" key="1">
    <citation type="journal article" date="2015" name="Mol. Biol. Evol.">
        <title>Prevertebrate Local Gene Duplication Facilitated Expansion of the Neuropeptide GPCR Superfamily.</title>
        <authorList>
            <person name="Yun S."/>
            <person name="Furlong M."/>
            <person name="Sim M."/>
            <person name="Cho M."/>
            <person name="Park S."/>
            <person name="Cho E.B."/>
            <person name="Reyes-Alcaraz A."/>
            <person name="Hwang J.I."/>
            <person name="Kim J."/>
            <person name="Seong J.Y."/>
        </authorList>
    </citation>
    <scope>NUCLEOTIDE SEQUENCE</scope>
</reference>
<dbReference type="GO" id="GO:0005886">
    <property type="term" value="C:plasma membrane"/>
    <property type="evidence" value="ECO:0007669"/>
    <property type="project" value="TreeGrafter"/>
</dbReference>
<dbReference type="STRING" id="7757.ENSPMAP00000008318"/>
<evidence type="ECO:0000256" key="3">
    <source>
        <dbReference type="ARBA" id="ARBA00022989"/>
    </source>
</evidence>
<dbReference type="EMBL" id="KT261573">
    <property type="protein sequence ID" value="ALG00021.1"/>
    <property type="molecule type" value="mRNA"/>
</dbReference>
<keyword evidence="6 8" id="KW-0675">Receptor</keyword>
<dbReference type="Ensembl" id="ENSPMAT00000008356.1">
    <property type="protein sequence ID" value="ENSPMAP00000008318.1"/>
    <property type="gene ID" value="ENSPMAG00000007561.1"/>
</dbReference>
<sequence length="237" mass="26482">DDSVPKLLIGAQQQEPAYARVPMTLFYSAVFTLGMLFNGASILTLLLNSHLKGNVVRSYLLSLTVADILLLLTVPITLYRSYWHYHTWQLGNVTCKLYFMLRQVYSSATSWTITAFTVERYVAICRPLHSVWARRQRLKPRAPLALLALVWLLALLSSAPFAFTFGAAPACILDYTVQPGSRDGRGVLRASTVCELTEREPFRAYGGAIAARAALCFALPLCAIATLHALIYRRLRR</sequence>
<dbReference type="PANTHER" id="PTHR24243">
    <property type="entry name" value="G-PROTEIN COUPLED RECEPTOR"/>
    <property type="match status" value="1"/>
</dbReference>
<dbReference type="InterPro" id="IPR000276">
    <property type="entry name" value="GPCR_Rhodpsn"/>
</dbReference>
<accession>S4RSX8</accession>
<evidence type="ECO:0000256" key="6">
    <source>
        <dbReference type="ARBA" id="ARBA00023170"/>
    </source>
</evidence>
<dbReference type="HOGENOM" id="CLU_009579_6_5_1"/>
<feature type="transmembrane region" description="Helical" evidence="9">
    <location>
        <begin position="25"/>
        <end position="47"/>
    </location>
</feature>
<dbReference type="Gene3D" id="1.20.1070.10">
    <property type="entry name" value="Rhodopsin 7-helix transmembrane proteins"/>
    <property type="match status" value="1"/>
</dbReference>
<organism evidence="13">
    <name type="scientific">Petromyzon marinus</name>
    <name type="common">Sea lamprey</name>
    <dbReference type="NCBI Taxonomy" id="7757"/>
    <lineage>
        <taxon>Eukaryota</taxon>
        <taxon>Metazoa</taxon>
        <taxon>Chordata</taxon>
        <taxon>Craniata</taxon>
        <taxon>Vertebrata</taxon>
        <taxon>Cyclostomata</taxon>
        <taxon>Hyperoartia</taxon>
        <taxon>Petromyzontiformes</taxon>
        <taxon>Petromyzontidae</taxon>
        <taxon>Petromyzon</taxon>
    </lineage>
</organism>
<reference evidence="13" key="2">
    <citation type="submission" date="2025-05" db="UniProtKB">
        <authorList>
            <consortium name="Ensembl"/>
        </authorList>
    </citation>
    <scope>IDENTIFICATION</scope>
</reference>
<evidence type="ECO:0000256" key="8">
    <source>
        <dbReference type="RuleBase" id="RU000688"/>
    </source>
</evidence>
<keyword evidence="4 8" id="KW-0297">G-protein coupled receptor</keyword>
<feature type="transmembrane region" description="Helical" evidence="9">
    <location>
        <begin position="209"/>
        <end position="232"/>
    </location>
</feature>
<evidence type="ECO:0000256" key="1">
    <source>
        <dbReference type="ARBA" id="ARBA00004141"/>
    </source>
</evidence>
<keyword evidence="3 9" id="KW-1133">Transmembrane helix</keyword>
<evidence type="ECO:0000313" key="12">
    <source>
        <dbReference type="EMBL" id="ALG00039.1"/>
    </source>
</evidence>
<dbReference type="SUPFAM" id="SSF81321">
    <property type="entry name" value="Family A G protein-coupled receptor-like"/>
    <property type="match status" value="1"/>
</dbReference>
<evidence type="ECO:0000313" key="13">
    <source>
        <dbReference type="Ensembl" id="ENSPMAP00000008318.1"/>
    </source>
</evidence>
<keyword evidence="5 9" id="KW-0472">Membrane</keyword>
<evidence type="ECO:0000256" key="2">
    <source>
        <dbReference type="ARBA" id="ARBA00022692"/>
    </source>
</evidence>
<name>S4RSX8_PETMA</name>
<keyword evidence="2 8" id="KW-0812">Transmembrane</keyword>
<dbReference type="PRINTS" id="PR00237">
    <property type="entry name" value="GPCRRHODOPSN"/>
</dbReference>
<dbReference type="GO" id="GO:0004930">
    <property type="term" value="F:G protein-coupled receptor activity"/>
    <property type="evidence" value="ECO:0007669"/>
    <property type="project" value="UniProtKB-KW"/>
</dbReference>
<dbReference type="GeneTree" id="ENSGT01120000271823"/>
<keyword evidence="7 8" id="KW-0807">Transducer</keyword>
<evidence type="ECO:0000256" key="9">
    <source>
        <dbReference type="SAM" id="Phobius"/>
    </source>
</evidence>
<dbReference type="PANTHER" id="PTHR24243:SF207">
    <property type="entry name" value="PYROKININ-1 RECEPTOR-LIKE"/>
    <property type="match status" value="1"/>
</dbReference>